<dbReference type="InterPro" id="IPR005368">
    <property type="entry name" value="UPF0175"/>
</dbReference>
<dbReference type="AlphaFoldDB" id="A0A133V0L6"/>
<protein>
    <submittedName>
        <fullName evidence="1">Uncharacterized protein</fullName>
    </submittedName>
</protein>
<evidence type="ECO:0000313" key="1">
    <source>
        <dbReference type="EMBL" id="KXA99977.1"/>
    </source>
</evidence>
<proteinExistence type="predicted"/>
<sequence>MNSTVTTRVDEKTKKELERISKVEHLDRSAIVRRLLEEAIRDYKLSEALKKYQRGEASLGKAAEHAGVSLRRILKEMRERDIHFEYSMDSLKEDVRAD</sequence>
<gene>
    <name evidence="1" type="ORF">AKJ42_01980</name>
</gene>
<reference evidence="1 2" key="1">
    <citation type="journal article" date="2016" name="Sci. Rep.">
        <title>Metabolic traits of an uncultured archaeal lineage -MSBL1- from brine pools of the Red Sea.</title>
        <authorList>
            <person name="Mwirichia R."/>
            <person name="Alam I."/>
            <person name="Rashid M."/>
            <person name="Vinu M."/>
            <person name="Ba-Alawi W."/>
            <person name="Anthony Kamau A."/>
            <person name="Kamanda Ngugi D."/>
            <person name="Goker M."/>
            <person name="Klenk H.P."/>
            <person name="Bajic V."/>
            <person name="Stingl U."/>
        </authorList>
    </citation>
    <scope>NUCLEOTIDE SEQUENCE [LARGE SCALE GENOMIC DNA]</scope>
    <source>
        <strain evidence="1">SCGC-AAA261C02</strain>
    </source>
</reference>
<dbReference type="EMBL" id="LHXW01000017">
    <property type="protein sequence ID" value="KXA99977.1"/>
    <property type="molecule type" value="Genomic_DNA"/>
</dbReference>
<organism evidence="1 2">
    <name type="scientific">candidate division MSBL1 archaeon SCGC-AAA261C02</name>
    <dbReference type="NCBI Taxonomy" id="1698272"/>
    <lineage>
        <taxon>Archaea</taxon>
        <taxon>Methanobacteriati</taxon>
        <taxon>Methanobacteriota</taxon>
        <taxon>candidate division MSBL1</taxon>
    </lineage>
</organism>
<evidence type="ECO:0000313" key="2">
    <source>
        <dbReference type="Proteomes" id="UP000070520"/>
    </source>
</evidence>
<comment type="caution">
    <text evidence="1">The sequence shown here is derived from an EMBL/GenBank/DDBJ whole genome shotgun (WGS) entry which is preliminary data.</text>
</comment>
<dbReference type="Proteomes" id="UP000070520">
    <property type="component" value="Unassembled WGS sequence"/>
</dbReference>
<name>A0A133V0L6_9EURY</name>
<dbReference type="Pfam" id="PF03683">
    <property type="entry name" value="UPF0175"/>
    <property type="match status" value="1"/>
</dbReference>
<dbReference type="GO" id="GO:0006355">
    <property type="term" value="P:regulation of DNA-templated transcription"/>
    <property type="evidence" value="ECO:0007669"/>
    <property type="project" value="InterPro"/>
</dbReference>
<accession>A0A133V0L6</accession>
<keyword evidence="2" id="KW-1185">Reference proteome</keyword>